<protein>
    <submittedName>
        <fullName evidence="12">Response regulator transcription factor</fullName>
    </submittedName>
</protein>
<evidence type="ECO:0000259" key="10">
    <source>
        <dbReference type="PROSITE" id="PS50110"/>
    </source>
</evidence>
<evidence type="ECO:0000313" key="12">
    <source>
        <dbReference type="EMBL" id="QMV74064.1"/>
    </source>
</evidence>
<dbReference type="FunFam" id="1.10.10.10:FF:000099">
    <property type="entry name" value="Two-component system response regulator TorR"/>
    <property type="match status" value="1"/>
</dbReference>
<dbReference type="SUPFAM" id="SSF46894">
    <property type="entry name" value="C-terminal effector domain of the bipartite response regulators"/>
    <property type="match status" value="1"/>
</dbReference>
<dbReference type="PANTHER" id="PTHR48111:SF4">
    <property type="entry name" value="DNA-BINDING DUAL TRANSCRIPTIONAL REGULATOR OMPR"/>
    <property type="match status" value="1"/>
</dbReference>
<dbReference type="PANTHER" id="PTHR48111">
    <property type="entry name" value="REGULATOR OF RPOS"/>
    <property type="match status" value="1"/>
</dbReference>
<dbReference type="InterPro" id="IPR016032">
    <property type="entry name" value="Sig_transdc_resp-reg_C-effctor"/>
</dbReference>
<keyword evidence="6 9" id="KW-0238">DNA-binding</keyword>
<accession>A0A7G5EJ89</accession>
<evidence type="ECO:0000256" key="8">
    <source>
        <dbReference type="PROSITE-ProRule" id="PRU00169"/>
    </source>
</evidence>
<feature type="modified residue" description="4-aspartylphosphate" evidence="8">
    <location>
        <position position="55"/>
    </location>
</feature>
<dbReference type="CDD" id="cd17574">
    <property type="entry name" value="REC_OmpR"/>
    <property type="match status" value="1"/>
</dbReference>
<feature type="DNA-binding region" description="OmpR/PhoB-type" evidence="9">
    <location>
        <begin position="145"/>
        <end position="245"/>
    </location>
</feature>
<dbReference type="Proteomes" id="UP000515240">
    <property type="component" value="Chromosome"/>
</dbReference>
<sequence>MNVRRSILIVDDHQSIRDPLATFMRRYDFDVDTACDGVAMRQLLKERSYDLVILDVMLPGEDGLSLCGFVTEHIGTPVILLTAMTDQADRVAGLEIGADDYVLKPFDPRELVARVRSVLRRGARRRADDAALAAQAAPAADATAEKRYRFEGWSFDLTTRELQDPQLSPVPLTTAEFHLLRALLENPNRVLSRQQLMDLTQREGDAFFDRSIDTQISRLRKKLESDPRQPRMLKTVRGDGYLLAARNITLAP</sequence>
<dbReference type="RefSeq" id="WP_182323354.1">
    <property type="nucleotide sequence ID" value="NZ_CP058554.1"/>
</dbReference>
<keyword evidence="3 8" id="KW-0597">Phosphoprotein</keyword>
<keyword evidence="4" id="KW-0902">Two-component regulatory system</keyword>
<evidence type="ECO:0000256" key="1">
    <source>
        <dbReference type="ARBA" id="ARBA00004496"/>
    </source>
</evidence>
<dbReference type="InterPro" id="IPR001789">
    <property type="entry name" value="Sig_transdc_resp-reg_receiver"/>
</dbReference>
<dbReference type="Gene3D" id="3.40.50.2300">
    <property type="match status" value="1"/>
</dbReference>
<evidence type="ECO:0000259" key="11">
    <source>
        <dbReference type="PROSITE" id="PS51755"/>
    </source>
</evidence>
<dbReference type="GO" id="GO:0000976">
    <property type="term" value="F:transcription cis-regulatory region binding"/>
    <property type="evidence" value="ECO:0007669"/>
    <property type="project" value="TreeGrafter"/>
</dbReference>
<evidence type="ECO:0000256" key="5">
    <source>
        <dbReference type="ARBA" id="ARBA00023015"/>
    </source>
</evidence>
<dbReference type="InterPro" id="IPR011006">
    <property type="entry name" value="CheY-like_superfamily"/>
</dbReference>
<keyword evidence="2" id="KW-0963">Cytoplasm</keyword>
<evidence type="ECO:0000256" key="2">
    <source>
        <dbReference type="ARBA" id="ARBA00022490"/>
    </source>
</evidence>
<evidence type="ECO:0000256" key="4">
    <source>
        <dbReference type="ARBA" id="ARBA00023012"/>
    </source>
</evidence>
<dbReference type="EMBL" id="CP058554">
    <property type="protein sequence ID" value="QMV74064.1"/>
    <property type="molecule type" value="Genomic_DNA"/>
</dbReference>
<dbReference type="PROSITE" id="PS51755">
    <property type="entry name" value="OMPR_PHOB"/>
    <property type="match status" value="1"/>
</dbReference>
<name>A0A7G5EJ89_9BURK</name>
<comment type="subcellular location">
    <subcellularLocation>
        <location evidence="1">Cytoplasm</location>
    </subcellularLocation>
</comment>
<dbReference type="InterPro" id="IPR001867">
    <property type="entry name" value="OmpR/PhoB-type_DNA-bd"/>
</dbReference>
<dbReference type="InterPro" id="IPR039420">
    <property type="entry name" value="WalR-like"/>
</dbReference>
<keyword evidence="5" id="KW-0805">Transcription regulation</keyword>
<dbReference type="Pfam" id="PF00486">
    <property type="entry name" value="Trans_reg_C"/>
    <property type="match status" value="1"/>
</dbReference>
<evidence type="ECO:0000256" key="6">
    <source>
        <dbReference type="ARBA" id="ARBA00023125"/>
    </source>
</evidence>
<evidence type="ECO:0000256" key="9">
    <source>
        <dbReference type="PROSITE-ProRule" id="PRU01091"/>
    </source>
</evidence>
<evidence type="ECO:0000256" key="3">
    <source>
        <dbReference type="ARBA" id="ARBA00022553"/>
    </source>
</evidence>
<dbReference type="Pfam" id="PF00072">
    <property type="entry name" value="Response_reg"/>
    <property type="match status" value="1"/>
</dbReference>
<proteinExistence type="predicted"/>
<dbReference type="PROSITE" id="PS50110">
    <property type="entry name" value="RESPONSE_REGULATORY"/>
    <property type="match status" value="1"/>
</dbReference>
<feature type="domain" description="Response regulatory" evidence="10">
    <location>
        <begin position="6"/>
        <end position="119"/>
    </location>
</feature>
<dbReference type="Gene3D" id="6.10.250.690">
    <property type="match status" value="1"/>
</dbReference>
<evidence type="ECO:0000256" key="7">
    <source>
        <dbReference type="ARBA" id="ARBA00023163"/>
    </source>
</evidence>
<keyword evidence="13" id="KW-1185">Reference proteome</keyword>
<dbReference type="GO" id="GO:0000156">
    <property type="term" value="F:phosphorelay response regulator activity"/>
    <property type="evidence" value="ECO:0007669"/>
    <property type="project" value="TreeGrafter"/>
</dbReference>
<organism evidence="12 13">
    <name type="scientific">Comamonas piscis</name>
    <dbReference type="NCBI Taxonomy" id="1562974"/>
    <lineage>
        <taxon>Bacteria</taxon>
        <taxon>Pseudomonadati</taxon>
        <taxon>Pseudomonadota</taxon>
        <taxon>Betaproteobacteria</taxon>
        <taxon>Burkholderiales</taxon>
        <taxon>Comamonadaceae</taxon>
        <taxon>Comamonas</taxon>
    </lineage>
</organism>
<dbReference type="GO" id="GO:0006355">
    <property type="term" value="P:regulation of DNA-templated transcription"/>
    <property type="evidence" value="ECO:0007669"/>
    <property type="project" value="InterPro"/>
</dbReference>
<dbReference type="CDD" id="cd00383">
    <property type="entry name" value="trans_reg_C"/>
    <property type="match status" value="1"/>
</dbReference>
<dbReference type="Gene3D" id="1.10.10.10">
    <property type="entry name" value="Winged helix-like DNA-binding domain superfamily/Winged helix DNA-binding domain"/>
    <property type="match status" value="1"/>
</dbReference>
<feature type="domain" description="OmpR/PhoB-type" evidence="11">
    <location>
        <begin position="145"/>
        <end position="245"/>
    </location>
</feature>
<dbReference type="AlphaFoldDB" id="A0A7G5EJ89"/>
<dbReference type="SMART" id="SM00448">
    <property type="entry name" value="REC"/>
    <property type="match status" value="1"/>
</dbReference>
<dbReference type="GO" id="GO:0032993">
    <property type="term" value="C:protein-DNA complex"/>
    <property type="evidence" value="ECO:0007669"/>
    <property type="project" value="TreeGrafter"/>
</dbReference>
<dbReference type="InterPro" id="IPR036388">
    <property type="entry name" value="WH-like_DNA-bd_sf"/>
</dbReference>
<dbReference type="SUPFAM" id="SSF52172">
    <property type="entry name" value="CheY-like"/>
    <property type="match status" value="1"/>
</dbReference>
<dbReference type="SMART" id="SM00862">
    <property type="entry name" value="Trans_reg_C"/>
    <property type="match status" value="1"/>
</dbReference>
<gene>
    <name evidence="12" type="ORF">HS961_15140</name>
</gene>
<dbReference type="KEGG" id="cpis:HS961_15140"/>
<reference evidence="12 13" key="1">
    <citation type="journal article" date="2020" name="G3 (Bethesda)">
        <title>CeMbio - The Caenorhabditis elegans Microbiome Resource.</title>
        <authorList>
            <person name="Dirksen P."/>
            <person name="Assie A."/>
            <person name="Zimmermann J."/>
            <person name="Zhang F."/>
            <person name="Tietje A.M."/>
            <person name="Marsh S.A."/>
            <person name="Felix M.A."/>
            <person name="Shapira M."/>
            <person name="Kaleta C."/>
            <person name="Schulenburg H."/>
            <person name="Samuel B."/>
        </authorList>
    </citation>
    <scope>NUCLEOTIDE SEQUENCE [LARGE SCALE GENOMIC DNA]</scope>
    <source>
        <strain evidence="12 13">BIGb0172</strain>
    </source>
</reference>
<dbReference type="GO" id="GO:0005829">
    <property type="term" value="C:cytosol"/>
    <property type="evidence" value="ECO:0007669"/>
    <property type="project" value="TreeGrafter"/>
</dbReference>
<keyword evidence="7" id="KW-0804">Transcription</keyword>
<evidence type="ECO:0000313" key="13">
    <source>
        <dbReference type="Proteomes" id="UP000515240"/>
    </source>
</evidence>